<keyword evidence="1" id="KW-0472">Membrane</keyword>
<sequence>MFSLNDYFECHWQASRLLLTAYLAVQVLALSALLWLDIDWWLVMAGVLMCMAHAAWSLPRSVLFSHPTAFRALRRDQQGWHLWSERSGWQPVQLCPDSLALPPVVVLRFRLIVNGRPSRSIKSCCIPGDALSSDIHRRLRIRLKFSRRKWAAPE</sequence>
<dbReference type="RefSeq" id="WP_122323861.1">
    <property type="nucleotide sequence ID" value="NZ_CP046441.1"/>
</dbReference>
<evidence type="ECO:0000256" key="1">
    <source>
        <dbReference type="SAM" id="Phobius"/>
    </source>
</evidence>
<dbReference type="GeneID" id="73736901"/>
<evidence type="ECO:0000313" key="3">
    <source>
        <dbReference type="Proteomes" id="UP000423413"/>
    </source>
</evidence>
<dbReference type="Proteomes" id="UP000423413">
    <property type="component" value="Chromosome"/>
</dbReference>
<reference evidence="2 3" key="1">
    <citation type="submission" date="2019-11" db="EMBL/GenBank/DDBJ databases">
        <title>Complete genome sequence of Pseudomonas syringae pv. coronafaciens isolate B19001 originated in imported oat cereal.</title>
        <authorList>
            <person name="Kim S.M."/>
            <person name="Lee B.C."/>
            <person name="Seo S.J."/>
            <person name="Lee J.E."/>
            <person name="Choi N.J."/>
            <person name="Park J.H."/>
        </authorList>
    </citation>
    <scope>NUCLEOTIDE SEQUENCE [LARGE SCALE GENOMIC DNA]</scope>
    <source>
        <strain evidence="2 3">B19001</strain>
    </source>
</reference>
<dbReference type="Pfam" id="PF07254">
    <property type="entry name" value="Cpta_toxin"/>
    <property type="match status" value="1"/>
</dbReference>
<proteinExistence type="predicted"/>
<evidence type="ECO:0000313" key="2">
    <source>
        <dbReference type="EMBL" id="QGT80683.1"/>
    </source>
</evidence>
<keyword evidence="1" id="KW-1133">Transmembrane helix</keyword>
<organism evidence="2 3">
    <name type="scientific">Pseudomonas coronafaciens pv. coronafaciens</name>
    <dbReference type="NCBI Taxonomy" id="235275"/>
    <lineage>
        <taxon>Bacteria</taxon>
        <taxon>Pseudomonadati</taxon>
        <taxon>Pseudomonadota</taxon>
        <taxon>Gammaproteobacteria</taxon>
        <taxon>Pseudomonadales</taxon>
        <taxon>Pseudomonadaceae</taxon>
        <taxon>Pseudomonas</taxon>
        <taxon>Pseudomonas coronafaciens</taxon>
    </lineage>
</organism>
<dbReference type="EMBL" id="CP046441">
    <property type="protein sequence ID" value="QGT80683.1"/>
    <property type="molecule type" value="Genomic_DNA"/>
</dbReference>
<keyword evidence="1" id="KW-0812">Transmembrane</keyword>
<protein>
    <recommendedName>
        <fullName evidence="4">Toxin CptA</fullName>
    </recommendedName>
</protein>
<name>A0AAE6UN17_9PSED</name>
<dbReference type="InterPro" id="IPR009883">
    <property type="entry name" value="YgfX"/>
</dbReference>
<accession>A0AAE6UN17</accession>
<evidence type="ECO:0008006" key="4">
    <source>
        <dbReference type="Google" id="ProtNLM"/>
    </source>
</evidence>
<feature type="transmembrane region" description="Helical" evidence="1">
    <location>
        <begin position="17"/>
        <end position="34"/>
    </location>
</feature>
<gene>
    <name evidence="2" type="ORF">GMO17_05580</name>
</gene>
<dbReference type="AlphaFoldDB" id="A0AAE6UN17"/>
<feature type="transmembrane region" description="Helical" evidence="1">
    <location>
        <begin position="40"/>
        <end position="58"/>
    </location>
</feature>